<dbReference type="EMBL" id="UYRT01002981">
    <property type="protein sequence ID" value="VDK32294.1"/>
    <property type="molecule type" value="Genomic_DNA"/>
</dbReference>
<organism evidence="3">
    <name type="scientific">Gongylonema pulchrum</name>
    <dbReference type="NCBI Taxonomy" id="637853"/>
    <lineage>
        <taxon>Eukaryota</taxon>
        <taxon>Metazoa</taxon>
        <taxon>Ecdysozoa</taxon>
        <taxon>Nematoda</taxon>
        <taxon>Chromadorea</taxon>
        <taxon>Rhabditida</taxon>
        <taxon>Spirurina</taxon>
        <taxon>Spiruromorpha</taxon>
        <taxon>Spiruroidea</taxon>
        <taxon>Gongylonematidae</taxon>
        <taxon>Gongylonema</taxon>
    </lineage>
</organism>
<keyword evidence="2" id="KW-1185">Reference proteome</keyword>
<evidence type="ECO:0000313" key="2">
    <source>
        <dbReference type="Proteomes" id="UP000271098"/>
    </source>
</evidence>
<dbReference type="Proteomes" id="UP000271098">
    <property type="component" value="Unassembled WGS sequence"/>
</dbReference>
<gene>
    <name evidence="1" type="ORF">GPUH_LOCUS2113</name>
</gene>
<dbReference type="AlphaFoldDB" id="A0A183D072"/>
<evidence type="ECO:0000313" key="1">
    <source>
        <dbReference type="EMBL" id="VDK32294.1"/>
    </source>
</evidence>
<evidence type="ECO:0000313" key="3">
    <source>
        <dbReference type="WBParaSite" id="GPUH_0000211801-mRNA-1"/>
    </source>
</evidence>
<reference evidence="3" key="1">
    <citation type="submission" date="2016-06" db="UniProtKB">
        <authorList>
            <consortium name="WormBaseParasite"/>
        </authorList>
    </citation>
    <scope>IDENTIFICATION</scope>
</reference>
<dbReference type="WBParaSite" id="GPUH_0000211801-mRNA-1">
    <property type="protein sequence ID" value="GPUH_0000211801-mRNA-1"/>
    <property type="gene ID" value="GPUH_0000211801"/>
</dbReference>
<sequence length="77" mass="8628">MFQKKPLLESMGETLETELTKEMASSANAFMVFMNLLRMMKTGVNVLPRSTGANHRYAALQAMLQVARTTRESTSDN</sequence>
<proteinExistence type="predicted"/>
<name>A0A183D072_9BILA</name>
<protein>
    <submittedName>
        <fullName evidence="3">UCH domain-containing protein</fullName>
    </submittedName>
</protein>
<reference evidence="1 2" key="2">
    <citation type="submission" date="2018-11" db="EMBL/GenBank/DDBJ databases">
        <authorList>
            <consortium name="Pathogen Informatics"/>
        </authorList>
    </citation>
    <scope>NUCLEOTIDE SEQUENCE [LARGE SCALE GENOMIC DNA]</scope>
</reference>
<accession>A0A183D072</accession>